<dbReference type="Proteomes" id="UP000481421">
    <property type="component" value="Unassembled WGS sequence"/>
</dbReference>
<organism evidence="4 5">
    <name type="scientific">Pseudotabrizicola algicola</name>
    <dbReference type="NCBI Taxonomy" id="2709381"/>
    <lineage>
        <taxon>Bacteria</taxon>
        <taxon>Pseudomonadati</taxon>
        <taxon>Pseudomonadota</taxon>
        <taxon>Alphaproteobacteria</taxon>
        <taxon>Rhodobacterales</taxon>
        <taxon>Paracoccaceae</taxon>
        <taxon>Pseudotabrizicola</taxon>
    </lineage>
</organism>
<evidence type="ECO:0000313" key="5">
    <source>
        <dbReference type="Proteomes" id="UP000481421"/>
    </source>
</evidence>
<dbReference type="InterPro" id="IPR023346">
    <property type="entry name" value="Lysozyme-like_dom_sf"/>
</dbReference>
<comment type="similarity">
    <text evidence="1">Belongs to the virb1 family.</text>
</comment>
<evidence type="ECO:0000313" key="4">
    <source>
        <dbReference type="EMBL" id="NEX46390.1"/>
    </source>
</evidence>
<feature type="domain" description="Transglycosylase SLT" evidence="3">
    <location>
        <begin position="39"/>
        <end position="159"/>
    </location>
</feature>
<dbReference type="SUPFAM" id="SSF53955">
    <property type="entry name" value="Lysozyme-like"/>
    <property type="match status" value="1"/>
</dbReference>
<sequence>MLLGWGLCSWLLLQAWSPPLAWARMPAGAAQLCDVAAADAAAKTGVPLDILLAISRVESGRNVGGVLSPWPWTVNQAGDGAFFDSLGDATDHVLRALADGQRNIDIGCFQINIRWHAAEFTSLEAMFDPDQNAHYAARFLLKLFDEFGSWDAAIGAYHSRQSGAATSYQAKVSALLATVPQTPRAASFSDDQPARSALRSNRYPLLRPVGAGGLGSLVASAQDRPAVPLFR</sequence>
<name>A0A6B3RK38_9RHOB</name>
<dbReference type="Gene3D" id="1.10.530.10">
    <property type="match status" value="1"/>
</dbReference>
<feature type="chain" id="PRO_5025349554" evidence="2">
    <location>
        <begin position="24"/>
        <end position="231"/>
    </location>
</feature>
<dbReference type="InterPro" id="IPR008258">
    <property type="entry name" value="Transglycosylase_SLT_dom_1"/>
</dbReference>
<protein>
    <submittedName>
        <fullName evidence="4">Lytic transglycosylase domain-containing protein</fullName>
    </submittedName>
</protein>
<dbReference type="CDD" id="cd13400">
    <property type="entry name" value="LT_IagB-like"/>
    <property type="match status" value="1"/>
</dbReference>
<proteinExistence type="inferred from homology"/>
<evidence type="ECO:0000259" key="3">
    <source>
        <dbReference type="Pfam" id="PF01464"/>
    </source>
</evidence>
<dbReference type="AlphaFoldDB" id="A0A6B3RK38"/>
<feature type="signal peptide" evidence="2">
    <location>
        <begin position="1"/>
        <end position="23"/>
    </location>
</feature>
<dbReference type="Pfam" id="PF01464">
    <property type="entry name" value="SLT"/>
    <property type="match status" value="1"/>
</dbReference>
<keyword evidence="2" id="KW-0732">Signal</keyword>
<evidence type="ECO:0000256" key="2">
    <source>
        <dbReference type="SAM" id="SignalP"/>
    </source>
</evidence>
<keyword evidence="5" id="KW-1185">Reference proteome</keyword>
<dbReference type="EMBL" id="JAAIKE010000002">
    <property type="protein sequence ID" value="NEX46390.1"/>
    <property type="molecule type" value="Genomic_DNA"/>
</dbReference>
<comment type="caution">
    <text evidence="4">The sequence shown here is derived from an EMBL/GenBank/DDBJ whole genome shotgun (WGS) entry which is preliminary data.</text>
</comment>
<gene>
    <name evidence="4" type="ORF">G3572_09235</name>
</gene>
<reference evidence="4 5" key="1">
    <citation type="submission" date="2020-02" db="EMBL/GenBank/DDBJ databases">
        <title>Rhodobacter algicola sp. nov., isolated from microalga culture.</title>
        <authorList>
            <person name="Park C.-Y."/>
        </authorList>
    </citation>
    <scope>NUCLEOTIDE SEQUENCE [LARGE SCALE GENOMIC DNA]</scope>
    <source>
        <strain evidence="4 5">ETT8</strain>
    </source>
</reference>
<accession>A0A6B3RK38</accession>
<evidence type="ECO:0000256" key="1">
    <source>
        <dbReference type="ARBA" id="ARBA00009387"/>
    </source>
</evidence>